<evidence type="ECO:0000313" key="5">
    <source>
        <dbReference type="EMBL" id="VAW06821.1"/>
    </source>
</evidence>
<dbReference type="AlphaFoldDB" id="A0A3B0SKQ2"/>
<dbReference type="InterPro" id="IPR029063">
    <property type="entry name" value="SAM-dependent_MTases_sf"/>
</dbReference>
<dbReference type="InterPro" id="IPR041698">
    <property type="entry name" value="Methyltransf_25"/>
</dbReference>
<evidence type="ECO:0000256" key="3">
    <source>
        <dbReference type="ARBA" id="ARBA00022691"/>
    </source>
</evidence>
<dbReference type="Gene3D" id="3.40.50.150">
    <property type="entry name" value="Vaccinia Virus protein VP39"/>
    <property type="match status" value="1"/>
</dbReference>
<dbReference type="Pfam" id="PF13649">
    <property type="entry name" value="Methyltransf_25"/>
    <property type="match status" value="1"/>
</dbReference>
<dbReference type="PANTHER" id="PTHR43464">
    <property type="entry name" value="METHYLTRANSFERASE"/>
    <property type="match status" value="1"/>
</dbReference>
<reference evidence="5" key="1">
    <citation type="submission" date="2018-06" db="EMBL/GenBank/DDBJ databases">
        <authorList>
            <person name="Zhirakovskaya E."/>
        </authorList>
    </citation>
    <scope>NUCLEOTIDE SEQUENCE</scope>
</reference>
<dbReference type="SUPFAM" id="SSF53335">
    <property type="entry name" value="S-adenosyl-L-methionine-dependent methyltransferases"/>
    <property type="match status" value="1"/>
</dbReference>
<proteinExistence type="predicted"/>
<evidence type="ECO:0000259" key="4">
    <source>
        <dbReference type="Pfam" id="PF13649"/>
    </source>
</evidence>
<name>A0A3B0SKQ2_9ZZZZ</name>
<keyword evidence="1" id="KW-0489">Methyltransferase</keyword>
<accession>A0A3B0SKQ2</accession>
<gene>
    <name evidence="5" type="ORF">MNBD_ACTINO01-2450</name>
</gene>
<protein>
    <recommendedName>
        <fullName evidence="4">Methyltransferase domain-containing protein</fullName>
    </recommendedName>
</protein>
<evidence type="ECO:0000256" key="2">
    <source>
        <dbReference type="ARBA" id="ARBA00022679"/>
    </source>
</evidence>
<keyword evidence="3" id="KW-0949">S-adenosyl-L-methionine</keyword>
<dbReference type="CDD" id="cd02440">
    <property type="entry name" value="AdoMet_MTases"/>
    <property type="match status" value="1"/>
</dbReference>
<feature type="domain" description="Methyltransferase" evidence="4">
    <location>
        <begin position="42"/>
        <end position="135"/>
    </location>
</feature>
<evidence type="ECO:0000256" key="1">
    <source>
        <dbReference type="ARBA" id="ARBA00022603"/>
    </source>
</evidence>
<organism evidence="5">
    <name type="scientific">hydrothermal vent metagenome</name>
    <dbReference type="NCBI Taxonomy" id="652676"/>
    <lineage>
        <taxon>unclassified sequences</taxon>
        <taxon>metagenomes</taxon>
        <taxon>ecological metagenomes</taxon>
    </lineage>
</organism>
<dbReference type="GO" id="GO:0008168">
    <property type="term" value="F:methyltransferase activity"/>
    <property type="evidence" value="ECO:0007669"/>
    <property type="project" value="UniProtKB-KW"/>
</dbReference>
<dbReference type="GO" id="GO:0032259">
    <property type="term" value="P:methylation"/>
    <property type="evidence" value="ECO:0007669"/>
    <property type="project" value="UniProtKB-KW"/>
</dbReference>
<dbReference type="EMBL" id="UOEI01000489">
    <property type="protein sequence ID" value="VAW06821.1"/>
    <property type="molecule type" value="Genomic_DNA"/>
</dbReference>
<keyword evidence="2" id="KW-0808">Transferase</keyword>
<sequence length="215" mass="24045">MAGHTYDRMAPIYEKLADAYSFGCVPRMKRRQLDHIGAGMRVLYAGVGPGSDALAAADKGARVTAVDLSERMIDAVSRRFVEARREADLQCLDLFVFEPEELFDVVVANFLVDCFDDQMRPRIVQRLGGFLRPGGKLLIGDTGLPRGSTLDRAFWRMYHGIAYSTTYVQGITPWLPTMDLPAYLRDAGCLVEHQVFDRPWRGGPVLFESVVGVRL</sequence>
<dbReference type="PANTHER" id="PTHR43464:SF19">
    <property type="entry name" value="UBIQUINONE BIOSYNTHESIS O-METHYLTRANSFERASE, MITOCHONDRIAL"/>
    <property type="match status" value="1"/>
</dbReference>